<dbReference type="eggNOG" id="COG2206">
    <property type="taxonomic scope" value="Bacteria"/>
</dbReference>
<evidence type="ECO:0000259" key="1">
    <source>
        <dbReference type="PROSITE" id="PS51832"/>
    </source>
</evidence>
<reference evidence="3 4" key="3">
    <citation type="journal article" name="Genome Announc.">
        <title>Improved Draft Genome Sequence of Clostridium pasteurianum Strain ATCC 6013 (DSM 525) Using a Hybrid Next-Generation Sequencing Approach.</title>
        <authorList>
            <person name="Pyne M.E."/>
            <person name="Utturkar S."/>
            <person name="Brown S.D."/>
            <person name="Moo-Young M."/>
            <person name="Chung D.A."/>
            <person name="Chou C.P."/>
        </authorList>
    </citation>
    <scope>NUCLEOTIDE SEQUENCE [LARGE SCALE GENOMIC DNA]</scope>
    <source>
        <strain evidence="3 4">ATCC 6013</strain>
    </source>
</reference>
<keyword evidence="3" id="KW-0378">Hydrolase</keyword>
<keyword evidence="5" id="KW-1185">Reference proteome</keyword>
<evidence type="ECO:0000313" key="3">
    <source>
        <dbReference type="EMBL" id="KRU14420.1"/>
    </source>
</evidence>
<dbReference type="Gene3D" id="1.10.3210.10">
    <property type="entry name" value="Hypothetical protein af1432"/>
    <property type="match status" value="2"/>
</dbReference>
<reference evidence="3" key="2">
    <citation type="submission" date="2015-10" db="EMBL/GenBank/DDBJ databases">
        <title>Improved Draft Genome Sequence of Clostridium pasteurianum Strain ATCC 6013 (DSM 525) Using a Hybrid Next-Generation Sequencing Approach.</title>
        <authorList>
            <person name="Pyne M.E."/>
            <person name="Utturkar S.M."/>
            <person name="Brown S.D."/>
            <person name="Moo-Young M."/>
            <person name="Chung D.A."/>
            <person name="Chou P.C."/>
        </authorList>
    </citation>
    <scope>NUCLEOTIDE SEQUENCE</scope>
    <source>
        <strain evidence="3">ATCC 6013</strain>
    </source>
</reference>
<dbReference type="PANTHER" id="PTHR43155">
    <property type="entry name" value="CYCLIC DI-GMP PHOSPHODIESTERASE PA4108-RELATED"/>
    <property type="match status" value="1"/>
</dbReference>
<dbReference type="PANTHER" id="PTHR43155:SF1">
    <property type="entry name" value="3'3'-CGAMP-SPECIFIC PHOSPHODIESTERASE 1"/>
    <property type="match status" value="1"/>
</dbReference>
<gene>
    <name evidence="2" type="ORF">CLPA_c35070</name>
    <name evidence="3" type="ORF">CP6013_03678</name>
</gene>
<dbReference type="GeneID" id="93075603"/>
<feature type="domain" description="HD-GYP" evidence="1">
    <location>
        <begin position="225"/>
        <end position="420"/>
    </location>
</feature>
<proteinExistence type="predicted"/>
<name>A0A0H3J8L6_CLOPA</name>
<dbReference type="AlphaFoldDB" id="A0A0H3J8L6"/>
<evidence type="ECO:0000313" key="2">
    <source>
        <dbReference type="EMBL" id="AJA53555.1"/>
    </source>
</evidence>
<accession>A0A0H3J8L6</accession>
<evidence type="ECO:0000313" key="5">
    <source>
        <dbReference type="Proteomes" id="UP000030905"/>
    </source>
</evidence>
<dbReference type="SMART" id="SM00471">
    <property type="entry name" value="HDc"/>
    <property type="match status" value="2"/>
</dbReference>
<organism evidence="2 5">
    <name type="scientific">Clostridium pasteurianum DSM 525 = ATCC 6013</name>
    <dbReference type="NCBI Taxonomy" id="1262449"/>
    <lineage>
        <taxon>Bacteria</taxon>
        <taxon>Bacillati</taxon>
        <taxon>Bacillota</taxon>
        <taxon>Clostridia</taxon>
        <taxon>Eubacteriales</taxon>
        <taxon>Clostridiaceae</taxon>
        <taxon>Clostridium</taxon>
    </lineage>
</organism>
<dbReference type="GO" id="GO:0016787">
    <property type="term" value="F:hydrolase activity"/>
    <property type="evidence" value="ECO:0007669"/>
    <property type="project" value="UniProtKB-KW"/>
</dbReference>
<dbReference type="RefSeq" id="WP_003445895.1">
    <property type="nucleotide sequence ID" value="NZ_ANZB01000008.1"/>
</dbReference>
<reference evidence="2 5" key="1">
    <citation type="journal article" date="2015" name="Genome Announc.">
        <title>Complete Genome Sequence of the Nitrogen-Fixing and Solvent-Producing Clostridium pasteurianum DSM 525.</title>
        <authorList>
            <person name="Poehlein A."/>
            <person name="Grosse-Honebrink A."/>
            <person name="Zhang Y."/>
            <person name="Minton N.P."/>
            <person name="Daniel R."/>
        </authorList>
    </citation>
    <scope>NUCLEOTIDE SEQUENCE [LARGE SCALE GENOMIC DNA]</scope>
    <source>
        <strain evidence="2">DSM 525</strain>
        <strain evidence="5">DSM 525 / ATCC 6013</strain>
    </source>
</reference>
<dbReference type="Pfam" id="PF13487">
    <property type="entry name" value="HD_5"/>
    <property type="match status" value="2"/>
</dbReference>
<evidence type="ECO:0000313" key="4">
    <source>
        <dbReference type="Proteomes" id="UP000028042"/>
    </source>
</evidence>
<dbReference type="InterPro" id="IPR037522">
    <property type="entry name" value="HD_GYP_dom"/>
</dbReference>
<dbReference type="Proteomes" id="UP000030905">
    <property type="component" value="Chromosome"/>
</dbReference>
<dbReference type="EMBL" id="JPGY02000001">
    <property type="protein sequence ID" value="KRU14420.1"/>
    <property type="molecule type" value="Genomic_DNA"/>
</dbReference>
<sequence length="420" mass="48026">MKISLDKTIRAMAIALDLAEISSVKNSTIIEDISNINFSKHNYLNHSKRTAYISLKLGAQLNLPEIFMKELYISSLLHDIGASNFLKESHMTNTFILDHCKNGSNIIANFPVFSNISPVILYHHENFDGSGAMGLKGDEIPLASQIIRLSDLVELLYNEDEPSYKQRNKITSWIELNSNSIFSENLVNTFLSIAEKDIFWFDIENISFMDFILDNISPKLDIYLDLYEFEKIAYILASIIDNKSSFTAKHSRGIANLAWMVSNHMKYPKEKCLEMKIAGLLHDIGKLAIPNSILDKPGELTKNEFSIIKSHVYYTKIILDRIEDISNISDWASNHHEKLNSTGYPRKLDNFTLCEEAKILCVCDIYQALIEDRPYRKGLDRPMAFSIMDGMIGEGLICKDSVKQLRDTLEQYDFNTTYEK</sequence>
<dbReference type="SUPFAM" id="SSF109604">
    <property type="entry name" value="HD-domain/PDEase-like"/>
    <property type="match status" value="2"/>
</dbReference>
<dbReference type="PATRIC" id="fig|1262449.3.peg.2551"/>
<dbReference type="InterPro" id="IPR003607">
    <property type="entry name" value="HD/PDEase_dom"/>
</dbReference>
<dbReference type="KEGG" id="cpat:CLPA_c35070"/>
<protein>
    <submittedName>
        <fullName evidence="2">HDIG domain-containing protein</fullName>
    </submittedName>
    <submittedName>
        <fullName evidence="3">Metal dependent phosphohydrolase</fullName>
    </submittedName>
</protein>
<dbReference type="Proteomes" id="UP000028042">
    <property type="component" value="Unassembled WGS sequence"/>
</dbReference>
<dbReference type="EMBL" id="CP009268">
    <property type="protein sequence ID" value="AJA53555.1"/>
    <property type="molecule type" value="Genomic_DNA"/>
</dbReference>
<dbReference type="CDD" id="cd00077">
    <property type="entry name" value="HDc"/>
    <property type="match status" value="2"/>
</dbReference>
<dbReference type="PROSITE" id="PS51832">
    <property type="entry name" value="HD_GYP"/>
    <property type="match status" value="1"/>
</dbReference>
<dbReference type="KEGG" id="cpae:CPAST_c35070"/>